<evidence type="ECO:0000256" key="1">
    <source>
        <dbReference type="SAM" id="MobiDB-lite"/>
    </source>
</evidence>
<gene>
    <name evidence="2" type="ORF">K466DRAFT_606616</name>
</gene>
<accession>A0A5C3NQI7</accession>
<feature type="region of interest" description="Disordered" evidence="1">
    <location>
        <begin position="55"/>
        <end position="94"/>
    </location>
</feature>
<dbReference type="InParanoid" id="A0A5C3NQI7"/>
<organism evidence="2 3">
    <name type="scientific">Polyporus arcularius HHB13444</name>
    <dbReference type="NCBI Taxonomy" id="1314778"/>
    <lineage>
        <taxon>Eukaryota</taxon>
        <taxon>Fungi</taxon>
        <taxon>Dikarya</taxon>
        <taxon>Basidiomycota</taxon>
        <taxon>Agaricomycotina</taxon>
        <taxon>Agaricomycetes</taxon>
        <taxon>Polyporales</taxon>
        <taxon>Polyporaceae</taxon>
        <taxon>Polyporus</taxon>
    </lineage>
</organism>
<reference evidence="2 3" key="1">
    <citation type="journal article" date="2019" name="Nat. Ecol. Evol.">
        <title>Megaphylogeny resolves global patterns of mushroom evolution.</title>
        <authorList>
            <person name="Varga T."/>
            <person name="Krizsan K."/>
            <person name="Foldi C."/>
            <person name="Dima B."/>
            <person name="Sanchez-Garcia M."/>
            <person name="Sanchez-Ramirez S."/>
            <person name="Szollosi G.J."/>
            <person name="Szarkandi J.G."/>
            <person name="Papp V."/>
            <person name="Albert L."/>
            <person name="Andreopoulos W."/>
            <person name="Angelini C."/>
            <person name="Antonin V."/>
            <person name="Barry K.W."/>
            <person name="Bougher N.L."/>
            <person name="Buchanan P."/>
            <person name="Buyck B."/>
            <person name="Bense V."/>
            <person name="Catcheside P."/>
            <person name="Chovatia M."/>
            <person name="Cooper J."/>
            <person name="Damon W."/>
            <person name="Desjardin D."/>
            <person name="Finy P."/>
            <person name="Geml J."/>
            <person name="Haridas S."/>
            <person name="Hughes K."/>
            <person name="Justo A."/>
            <person name="Karasinski D."/>
            <person name="Kautmanova I."/>
            <person name="Kiss B."/>
            <person name="Kocsube S."/>
            <person name="Kotiranta H."/>
            <person name="LaButti K.M."/>
            <person name="Lechner B.E."/>
            <person name="Liimatainen K."/>
            <person name="Lipzen A."/>
            <person name="Lukacs Z."/>
            <person name="Mihaltcheva S."/>
            <person name="Morgado L.N."/>
            <person name="Niskanen T."/>
            <person name="Noordeloos M.E."/>
            <person name="Ohm R.A."/>
            <person name="Ortiz-Santana B."/>
            <person name="Ovrebo C."/>
            <person name="Racz N."/>
            <person name="Riley R."/>
            <person name="Savchenko A."/>
            <person name="Shiryaev A."/>
            <person name="Soop K."/>
            <person name="Spirin V."/>
            <person name="Szebenyi C."/>
            <person name="Tomsovsky M."/>
            <person name="Tulloss R.E."/>
            <person name="Uehling J."/>
            <person name="Grigoriev I.V."/>
            <person name="Vagvolgyi C."/>
            <person name="Papp T."/>
            <person name="Martin F.M."/>
            <person name="Miettinen O."/>
            <person name="Hibbett D.S."/>
            <person name="Nagy L.G."/>
        </authorList>
    </citation>
    <scope>NUCLEOTIDE SEQUENCE [LARGE SCALE GENOMIC DNA]</scope>
    <source>
        <strain evidence="2 3">HHB13444</strain>
    </source>
</reference>
<dbReference type="EMBL" id="ML212293">
    <property type="protein sequence ID" value="TFK78847.1"/>
    <property type="molecule type" value="Genomic_DNA"/>
</dbReference>
<sequence length="94" mass="10147">MECSAEQGLLVPSLSPFHKTRSGLGFSPWTTNIGTPLHAPDDFDVEQRIQAVLAESRAASEAGSPSDYPPDPDDLPTEPSPEPSTRQVTQIFLL</sequence>
<evidence type="ECO:0000313" key="3">
    <source>
        <dbReference type="Proteomes" id="UP000308197"/>
    </source>
</evidence>
<dbReference type="AlphaFoldDB" id="A0A5C3NQI7"/>
<proteinExistence type="predicted"/>
<evidence type="ECO:0000313" key="2">
    <source>
        <dbReference type="EMBL" id="TFK78847.1"/>
    </source>
</evidence>
<dbReference type="Proteomes" id="UP000308197">
    <property type="component" value="Unassembled WGS sequence"/>
</dbReference>
<protein>
    <submittedName>
        <fullName evidence="2">Uncharacterized protein</fullName>
    </submittedName>
</protein>
<name>A0A5C3NQI7_9APHY</name>
<keyword evidence="3" id="KW-1185">Reference proteome</keyword>